<keyword evidence="1" id="KW-0479">Metal-binding</keyword>
<protein>
    <recommendedName>
        <fullName evidence="7">C2H2-type domain-containing protein</fullName>
    </recommendedName>
</protein>
<feature type="non-terminal residue" evidence="8">
    <location>
        <position position="247"/>
    </location>
</feature>
<evidence type="ECO:0000313" key="9">
    <source>
        <dbReference type="Proteomes" id="UP000265618"/>
    </source>
</evidence>
<keyword evidence="9" id="KW-1185">Reference proteome</keyword>
<feature type="region of interest" description="Disordered" evidence="6">
    <location>
        <begin position="129"/>
        <end position="155"/>
    </location>
</feature>
<organism evidence="8 9">
    <name type="scientific">Kipferlia bialata</name>
    <dbReference type="NCBI Taxonomy" id="797122"/>
    <lineage>
        <taxon>Eukaryota</taxon>
        <taxon>Metamonada</taxon>
        <taxon>Carpediemonas-like organisms</taxon>
        <taxon>Kipferlia</taxon>
    </lineage>
</organism>
<comment type="caution">
    <text evidence="8">The sequence shown here is derived from an EMBL/GenBank/DDBJ whole genome shotgun (WGS) entry which is preliminary data.</text>
</comment>
<reference evidence="8 9" key="1">
    <citation type="journal article" date="2018" name="PLoS ONE">
        <title>The draft genome of Kipferlia bialata reveals reductive genome evolution in fornicate parasites.</title>
        <authorList>
            <person name="Tanifuji G."/>
            <person name="Takabayashi S."/>
            <person name="Kume K."/>
            <person name="Takagi M."/>
            <person name="Nakayama T."/>
            <person name="Kamikawa R."/>
            <person name="Inagaki Y."/>
            <person name="Hashimoto T."/>
        </authorList>
    </citation>
    <scope>NUCLEOTIDE SEQUENCE [LARGE SCALE GENOMIC DNA]</scope>
    <source>
        <strain evidence="8">NY0173</strain>
    </source>
</reference>
<dbReference type="PANTHER" id="PTHR24408:SF58">
    <property type="entry name" value="TRANSCRIPTION FACTOR (TFIIIA), PUTATIVE (AFU_ORTHOLOGUE AFUA_1G05150)-RELATED"/>
    <property type="match status" value="1"/>
</dbReference>
<name>A0A9K3DBD8_9EUKA</name>
<dbReference type="GO" id="GO:0000981">
    <property type="term" value="F:DNA-binding transcription factor activity, RNA polymerase II-specific"/>
    <property type="evidence" value="ECO:0007669"/>
    <property type="project" value="TreeGrafter"/>
</dbReference>
<dbReference type="EMBL" id="BDIP01006569">
    <property type="protein sequence ID" value="GIQ90724.1"/>
    <property type="molecule type" value="Genomic_DNA"/>
</dbReference>
<feature type="non-terminal residue" evidence="8">
    <location>
        <position position="1"/>
    </location>
</feature>
<dbReference type="SMART" id="SM00355">
    <property type="entry name" value="ZnF_C2H2"/>
    <property type="match status" value="3"/>
</dbReference>
<dbReference type="InterPro" id="IPR013087">
    <property type="entry name" value="Znf_C2H2_type"/>
</dbReference>
<dbReference type="PANTHER" id="PTHR24408">
    <property type="entry name" value="ZINC FINGER PROTEIN"/>
    <property type="match status" value="1"/>
</dbReference>
<feature type="domain" description="C2H2-type" evidence="7">
    <location>
        <begin position="156"/>
        <end position="184"/>
    </location>
</feature>
<dbReference type="GO" id="GO:0005634">
    <property type="term" value="C:nucleus"/>
    <property type="evidence" value="ECO:0007669"/>
    <property type="project" value="TreeGrafter"/>
</dbReference>
<evidence type="ECO:0000256" key="5">
    <source>
        <dbReference type="PROSITE-ProRule" id="PRU00042"/>
    </source>
</evidence>
<evidence type="ECO:0000256" key="3">
    <source>
        <dbReference type="ARBA" id="ARBA00022771"/>
    </source>
</evidence>
<gene>
    <name evidence="8" type="ORF">KIPB_013622</name>
</gene>
<feature type="domain" description="C2H2-type" evidence="7">
    <location>
        <begin position="184"/>
        <end position="206"/>
    </location>
</feature>
<dbReference type="Proteomes" id="UP000265618">
    <property type="component" value="Unassembled WGS sequence"/>
</dbReference>
<dbReference type="GO" id="GO:0008270">
    <property type="term" value="F:zinc ion binding"/>
    <property type="evidence" value="ECO:0007669"/>
    <property type="project" value="UniProtKB-KW"/>
</dbReference>
<accession>A0A9K3DBD8</accession>
<keyword evidence="2" id="KW-0677">Repeat</keyword>
<dbReference type="PROSITE" id="PS00028">
    <property type="entry name" value="ZINC_FINGER_C2H2_1"/>
    <property type="match status" value="2"/>
</dbReference>
<evidence type="ECO:0000256" key="4">
    <source>
        <dbReference type="ARBA" id="ARBA00022833"/>
    </source>
</evidence>
<dbReference type="SUPFAM" id="SSF57667">
    <property type="entry name" value="beta-beta-alpha zinc fingers"/>
    <property type="match status" value="1"/>
</dbReference>
<evidence type="ECO:0000256" key="1">
    <source>
        <dbReference type="ARBA" id="ARBA00022723"/>
    </source>
</evidence>
<dbReference type="InterPro" id="IPR036236">
    <property type="entry name" value="Znf_C2H2_sf"/>
</dbReference>
<dbReference type="GO" id="GO:0043565">
    <property type="term" value="F:sequence-specific DNA binding"/>
    <property type="evidence" value="ECO:0007669"/>
    <property type="project" value="TreeGrafter"/>
</dbReference>
<keyword evidence="3 5" id="KW-0863">Zinc-finger</keyword>
<evidence type="ECO:0000259" key="7">
    <source>
        <dbReference type="PROSITE" id="PS50157"/>
    </source>
</evidence>
<dbReference type="Pfam" id="PF00096">
    <property type="entry name" value="zf-C2H2"/>
    <property type="match status" value="1"/>
</dbReference>
<evidence type="ECO:0000256" key="2">
    <source>
        <dbReference type="ARBA" id="ARBA00022737"/>
    </source>
</evidence>
<evidence type="ECO:0000313" key="8">
    <source>
        <dbReference type="EMBL" id="GIQ90724.1"/>
    </source>
</evidence>
<proteinExistence type="predicted"/>
<dbReference type="PROSITE" id="PS50157">
    <property type="entry name" value="ZINC_FINGER_C2H2_2"/>
    <property type="match status" value="2"/>
</dbReference>
<evidence type="ECO:0000256" key="6">
    <source>
        <dbReference type="SAM" id="MobiDB-lite"/>
    </source>
</evidence>
<dbReference type="Gene3D" id="3.30.160.60">
    <property type="entry name" value="Classic Zinc Finger"/>
    <property type="match status" value="1"/>
</dbReference>
<sequence length="247" mass="27305">ASLKFHMASVHDGVRFQCPICSKIMTTQRVGALRHMKSAHPEINPQEHPPVCIRVDAQGDPIGAVDPSTYNDVVVMPAGVPAQSIDMHTEVQGVMDVPQPPPSGTEPMPMEGALPQMVGGQIPMPMPQVQHTQMPRPKKTKAPKQPRQVAPGERPWACPHCEKTYRREIDLTDHVEAVHKGRRWKCPECERLLTSRGNMSTHMKKHGMTLKEHPATIVYISPPNSPMAKRGMEPVGHTPLDLLEAPP</sequence>
<keyword evidence="4" id="KW-0862">Zinc</keyword>
<dbReference type="OrthoDB" id="9893417at2759"/>
<dbReference type="AlphaFoldDB" id="A0A9K3DBD8"/>